<organism evidence="3 7">
    <name type="scientific">Cafeteria roenbergensis</name>
    <name type="common">Marine flagellate</name>
    <dbReference type="NCBI Taxonomy" id="33653"/>
    <lineage>
        <taxon>Eukaryota</taxon>
        <taxon>Sar</taxon>
        <taxon>Stramenopiles</taxon>
        <taxon>Bigyra</taxon>
        <taxon>Opalozoa</taxon>
        <taxon>Bicosoecida</taxon>
        <taxon>Cafeteriaceae</taxon>
        <taxon>Cafeteria</taxon>
    </lineage>
</organism>
<evidence type="ECO:0000313" key="7">
    <source>
        <dbReference type="Proteomes" id="UP000323011"/>
    </source>
</evidence>
<evidence type="ECO:0000256" key="2">
    <source>
        <dbReference type="SAM" id="Phobius"/>
    </source>
</evidence>
<dbReference type="AlphaFoldDB" id="A0A5A8CV59"/>
<dbReference type="InterPro" id="IPR013083">
    <property type="entry name" value="Znf_RING/FYVE/PHD"/>
</dbReference>
<evidence type="ECO:0000313" key="4">
    <source>
        <dbReference type="EMBL" id="KAA0166479.1"/>
    </source>
</evidence>
<sequence>MPRELLCDLCGEPAARGGERLIRACECGKKDEDTGWAHPACLASLMSELAAEDVEHSLERARCNRCKAPYRVKSSFHFVCDCAHVLREQALGHLTELASLVLTLLVTALALAMLMQDAADAKETEEHPQSDTARRFRLRHRGRPPTPQDVAWVELGFVLALIAVVLVGWRLVARFRRASSDLELRPT</sequence>
<evidence type="ECO:0000313" key="8">
    <source>
        <dbReference type="Proteomes" id="UP000324907"/>
    </source>
</evidence>
<keyword evidence="2" id="KW-0472">Membrane</keyword>
<protein>
    <submittedName>
        <fullName evidence="3">Uncharacterized protein</fullName>
    </submittedName>
</protein>
<keyword evidence="2" id="KW-0812">Transmembrane</keyword>
<dbReference type="EMBL" id="VLTO01000003">
    <property type="protein sequence ID" value="KAA0177707.1"/>
    <property type="molecule type" value="Genomic_DNA"/>
</dbReference>
<feature type="region of interest" description="Disordered" evidence="1">
    <location>
        <begin position="120"/>
        <end position="142"/>
    </location>
</feature>
<evidence type="ECO:0000313" key="5">
    <source>
        <dbReference type="EMBL" id="KAA0177707.1"/>
    </source>
</evidence>
<evidence type="ECO:0000313" key="3">
    <source>
        <dbReference type="EMBL" id="KAA0156334.1"/>
    </source>
</evidence>
<dbReference type="EMBL" id="VLTL01000039">
    <property type="protein sequence ID" value="KAA0166479.1"/>
    <property type="molecule type" value="Genomic_DNA"/>
</dbReference>
<dbReference type="Gene3D" id="3.30.40.10">
    <property type="entry name" value="Zinc/RING finger domain, C3HC4 (zinc finger)"/>
    <property type="match status" value="1"/>
</dbReference>
<comment type="caution">
    <text evidence="3">The sequence shown here is derived from an EMBL/GenBank/DDBJ whole genome shotgun (WGS) entry which is preliminary data.</text>
</comment>
<keyword evidence="2" id="KW-1133">Transmembrane helix</keyword>
<dbReference type="Proteomes" id="UP000323011">
    <property type="component" value="Unassembled WGS sequence"/>
</dbReference>
<feature type="compositionally biased region" description="Basic and acidic residues" evidence="1">
    <location>
        <begin position="120"/>
        <end position="134"/>
    </location>
</feature>
<evidence type="ECO:0000313" key="6">
    <source>
        <dbReference type="Proteomes" id="UP000322899"/>
    </source>
</evidence>
<gene>
    <name evidence="5" type="ORF">FNF27_00879</name>
    <name evidence="4" type="ORF">FNF28_03120</name>
    <name evidence="3" type="ORF">FNF29_01127</name>
</gene>
<evidence type="ECO:0000256" key="1">
    <source>
        <dbReference type="SAM" id="MobiDB-lite"/>
    </source>
</evidence>
<proteinExistence type="predicted"/>
<dbReference type="EMBL" id="VLTN01000004">
    <property type="protein sequence ID" value="KAA0156334.1"/>
    <property type="molecule type" value="Genomic_DNA"/>
</dbReference>
<dbReference type="Proteomes" id="UP000322899">
    <property type="component" value="Unassembled WGS sequence"/>
</dbReference>
<dbReference type="Proteomes" id="UP000324907">
    <property type="component" value="Unassembled WGS sequence"/>
</dbReference>
<accession>A0A5A8CV59</accession>
<reference evidence="6 7" key="1">
    <citation type="submission" date="2019-07" db="EMBL/GenBank/DDBJ databases">
        <title>Genomes of Cafeteria roenbergensis.</title>
        <authorList>
            <person name="Fischer M.G."/>
            <person name="Hackl T."/>
            <person name="Roman M."/>
        </authorList>
    </citation>
    <scope>NUCLEOTIDE SEQUENCE [LARGE SCALE GENOMIC DNA]</scope>
    <source>
        <strain evidence="3 7">BVI</strain>
        <strain evidence="5 6">E4-10P</strain>
        <strain evidence="4 8">RCC970-E3</strain>
    </source>
</reference>
<name>A0A5A8CV59_CAFRO</name>
<feature type="transmembrane region" description="Helical" evidence="2">
    <location>
        <begin position="97"/>
        <end position="115"/>
    </location>
</feature>
<keyword evidence="7" id="KW-1185">Reference proteome</keyword>
<feature type="transmembrane region" description="Helical" evidence="2">
    <location>
        <begin position="150"/>
        <end position="172"/>
    </location>
</feature>